<protein>
    <submittedName>
        <fullName evidence="9">NADH dehydrogenase (Ubiquinone) 1 alpha subcomplex 6</fullName>
    </submittedName>
</protein>
<accession>E3NXM1</accession>
<evidence type="ECO:0000313" key="9">
    <source>
        <dbReference type="EMBL" id="EFP94320.2"/>
    </source>
</evidence>
<dbReference type="VEuPathDB" id="FungiDB:PGTG_20274"/>
<dbReference type="KEGG" id="pgr:PGTG_20274"/>
<dbReference type="AlphaFoldDB" id="E3NXM1"/>
<keyword evidence="6" id="KW-0249">Electron transport</keyword>
<reference key="1">
    <citation type="submission" date="2007-01" db="EMBL/GenBank/DDBJ databases">
        <title>The Genome Sequence of Puccinia graminis f. sp. tritici Strain CRL 75-36-700-3.</title>
        <authorList>
            <consortium name="The Broad Institute Genome Sequencing Platform"/>
            <person name="Birren B."/>
            <person name="Lander E."/>
            <person name="Galagan J."/>
            <person name="Nusbaum C."/>
            <person name="Devon K."/>
            <person name="Cuomo C."/>
            <person name="Jaffe D."/>
            <person name="Butler J."/>
            <person name="Alvarez P."/>
            <person name="Gnerre S."/>
            <person name="Grabherr M."/>
            <person name="Mauceli E."/>
            <person name="Brockman W."/>
            <person name="Young S."/>
            <person name="LaButti K."/>
            <person name="Sykes S."/>
            <person name="DeCaprio D."/>
            <person name="Crawford M."/>
            <person name="Koehrsen M."/>
            <person name="Engels R."/>
            <person name="Montgomery P."/>
            <person name="Pearson M."/>
            <person name="Howarth C."/>
            <person name="Larson L."/>
            <person name="White J."/>
            <person name="Zeng Q."/>
            <person name="Kodira C."/>
            <person name="Yandava C."/>
            <person name="Alvarado L."/>
            <person name="O'Leary S."/>
            <person name="Szabo L."/>
            <person name="Dean R."/>
            <person name="Schein J."/>
        </authorList>
    </citation>
    <scope>NUCLEOTIDE SEQUENCE</scope>
    <source>
        <strain>CRL 75-36-700-3</strain>
    </source>
</reference>
<keyword evidence="3" id="KW-0813">Transport</keyword>
<dbReference type="PANTHER" id="PTHR12964">
    <property type="entry name" value="NADH-UBIQUINONE OXIDOREDUCTASE B14 SUBUNIT"/>
    <property type="match status" value="1"/>
</dbReference>
<dbReference type="GeneID" id="10527451"/>
<evidence type="ECO:0000256" key="1">
    <source>
        <dbReference type="ARBA" id="ARBA00004443"/>
    </source>
</evidence>
<evidence type="ECO:0000256" key="6">
    <source>
        <dbReference type="ARBA" id="ARBA00022982"/>
    </source>
</evidence>
<proteinExistence type="inferred from homology"/>
<evidence type="ECO:0000256" key="5">
    <source>
        <dbReference type="ARBA" id="ARBA00022792"/>
    </source>
</evidence>
<evidence type="ECO:0000256" key="4">
    <source>
        <dbReference type="ARBA" id="ARBA00022660"/>
    </source>
</evidence>
<evidence type="ECO:0000313" key="10">
    <source>
        <dbReference type="Proteomes" id="UP000008783"/>
    </source>
</evidence>
<evidence type="ECO:0000256" key="2">
    <source>
        <dbReference type="ARBA" id="ARBA00009508"/>
    </source>
</evidence>
<keyword evidence="7" id="KW-0496">Mitochondrion</keyword>
<dbReference type="STRING" id="418459.E3NXM1"/>
<dbReference type="CDD" id="cd20266">
    <property type="entry name" value="Complex1_LYR_NDUFA6_LYRM6"/>
    <property type="match status" value="1"/>
</dbReference>
<keyword evidence="8" id="KW-0472">Membrane</keyword>
<dbReference type="InParanoid" id="E3NXM1"/>
<gene>
    <name evidence="9" type="ORF">PGTG_20274</name>
</gene>
<dbReference type="eggNOG" id="KOG3426">
    <property type="taxonomic scope" value="Eukaryota"/>
</dbReference>
<evidence type="ECO:0000256" key="3">
    <source>
        <dbReference type="ARBA" id="ARBA00022448"/>
    </source>
</evidence>
<comment type="similarity">
    <text evidence="2">Belongs to the complex I LYR family.</text>
</comment>
<dbReference type="Proteomes" id="UP000008783">
    <property type="component" value="Unassembled WGS sequence"/>
</dbReference>
<evidence type="ECO:0000256" key="8">
    <source>
        <dbReference type="ARBA" id="ARBA00023136"/>
    </source>
</evidence>
<dbReference type="InterPro" id="IPR045299">
    <property type="entry name" value="Complex1_LYR_NDUFA6_LYRM6"/>
</dbReference>
<keyword evidence="5" id="KW-0999">Mitochondrion inner membrane</keyword>
<sequence>MRELVLKHLIISTFCNLEGDSGEVARLGRDRHPPGVCSSAARGLKYHSYGLLGTSTERSITADHPPGKMPKPVTITIPSRLARRTVSSPSLAVAQARSRSLYRDWYRAAPEICKLYALDVPYPTLRAKIRQIFDRYSLVKDVQAIDVLIAKSHMEYQEFVNVWKMPSQVMRYFESEQAPPVPNSFMEKFLAGKDDNAVLPGA</sequence>
<organism evidence="9 10">
    <name type="scientific">Puccinia graminis f. sp. tritici (strain CRL 75-36-700-3 / race SCCL)</name>
    <name type="common">Black stem rust fungus</name>
    <dbReference type="NCBI Taxonomy" id="418459"/>
    <lineage>
        <taxon>Eukaryota</taxon>
        <taxon>Fungi</taxon>
        <taxon>Dikarya</taxon>
        <taxon>Basidiomycota</taxon>
        <taxon>Pucciniomycotina</taxon>
        <taxon>Pucciniomycetes</taxon>
        <taxon>Pucciniales</taxon>
        <taxon>Pucciniaceae</taxon>
        <taxon>Puccinia</taxon>
    </lineage>
</organism>
<dbReference type="HOGENOM" id="CLU_1355234_0_0_1"/>
<comment type="subcellular location">
    <subcellularLocation>
        <location evidence="1">Mitochondrion inner membrane</location>
        <topology evidence="1">Peripheral membrane protein</topology>
        <orientation evidence="1">Matrix side</orientation>
    </subcellularLocation>
</comment>
<evidence type="ECO:0000256" key="7">
    <source>
        <dbReference type="ARBA" id="ARBA00023128"/>
    </source>
</evidence>
<dbReference type="InterPro" id="IPR016488">
    <property type="entry name" value="NADH_Ub_cplx-1_asu_su-6"/>
</dbReference>
<keyword evidence="4" id="KW-0679">Respiratory chain</keyword>
<reference evidence="10" key="2">
    <citation type="journal article" date="2011" name="Proc. Natl. Acad. Sci. U.S.A.">
        <title>Obligate biotrophy features unraveled by the genomic analysis of rust fungi.</title>
        <authorList>
            <person name="Duplessis S."/>
            <person name="Cuomo C.A."/>
            <person name="Lin Y.-C."/>
            <person name="Aerts A."/>
            <person name="Tisserant E."/>
            <person name="Veneault-Fourrey C."/>
            <person name="Joly D.L."/>
            <person name="Hacquard S."/>
            <person name="Amselem J."/>
            <person name="Cantarel B.L."/>
            <person name="Chiu R."/>
            <person name="Coutinho P.M."/>
            <person name="Feau N."/>
            <person name="Field M."/>
            <person name="Frey P."/>
            <person name="Gelhaye E."/>
            <person name="Goldberg J."/>
            <person name="Grabherr M.G."/>
            <person name="Kodira C.D."/>
            <person name="Kohler A."/>
            <person name="Kuees U."/>
            <person name="Lindquist E.A."/>
            <person name="Lucas S.M."/>
            <person name="Mago R."/>
            <person name="Mauceli E."/>
            <person name="Morin E."/>
            <person name="Murat C."/>
            <person name="Pangilinan J.L."/>
            <person name="Park R."/>
            <person name="Pearson M."/>
            <person name="Quesneville H."/>
            <person name="Rouhier N."/>
            <person name="Sakthikumar S."/>
            <person name="Salamov A.A."/>
            <person name="Schmutz J."/>
            <person name="Selles B."/>
            <person name="Shapiro H."/>
            <person name="Tanguay P."/>
            <person name="Tuskan G.A."/>
            <person name="Henrissat B."/>
            <person name="Van de Peer Y."/>
            <person name="Rouze P."/>
            <person name="Ellis J.G."/>
            <person name="Dodds P.N."/>
            <person name="Schein J.E."/>
            <person name="Zhong S."/>
            <person name="Hamelin R.C."/>
            <person name="Grigoriev I.V."/>
            <person name="Szabo L.J."/>
            <person name="Martin F."/>
        </authorList>
    </citation>
    <scope>NUCLEOTIDE SEQUENCE [LARGE SCALE GENOMIC DNA]</scope>
    <source>
        <strain evidence="10">CRL 75-36-700-3 / race SCCL</strain>
    </source>
</reference>
<dbReference type="RefSeq" id="XP_003338739.2">
    <property type="nucleotide sequence ID" value="XM_003338691.2"/>
</dbReference>
<dbReference type="EMBL" id="DS989952">
    <property type="protein sequence ID" value="EFP94320.2"/>
    <property type="molecule type" value="Genomic_DNA"/>
</dbReference>
<name>E3NXM1_PUCGT</name>
<dbReference type="GO" id="GO:0045271">
    <property type="term" value="C:respiratory chain complex I"/>
    <property type="evidence" value="ECO:0000318"/>
    <property type="project" value="GO_Central"/>
</dbReference>
<dbReference type="GO" id="GO:0005743">
    <property type="term" value="C:mitochondrial inner membrane"/>
    <property type="evidence" value="ECO:0007669"/>
    <property type="project" value="UniProtKB-SubCell"/>
</dbReference>
<keyword evidence="10" id="KW-1185">Reference proteome</keyword>
<dbReference type="OrthoDB" id="14535at2759"/>
<dbReference type="PANTHER" id="PTHR12964:SF0">
    <property type="entry name" value="NADH DEHYDROGENASE [UBIQUINONE] 1 ALPHA SUBCOMPLEX SUBUNIT 6"/>
    <property type="match status" value="1"/>
</dbReference>